<name>A0A078MCS2_9BACL</name>
<dbReference type="InterPro" id="IPR053150">
    <property type="entry name" value="Teicoplanin_resist-assoc"/>
</dbReference>
<evidence type="ECO:0000313" key="3">
    <source>
        <dbReference type="EMBL" id="CEA04009.1"/>
    </source>
</evidence>
<feature type="transmembrane region" description="Helical" evidence="1">
    <location>
        <begin position="12"/>
        <end position="29"/>
    </location>
</feature>
<evidence type="ECO:0000256" key="1">
    <source>
        <dbReference type="SAM" id="Phobius"/>
    </source>
</evidence>
<feature type="transmembrane region" description="Helical" evidence="1">
    <location>
        <begin position="41"/>
        <end position="60"/>
    </location>
</feature>
<dbReference type="AlphaFoldDB" id="A0A078MCS2"/>
<dbReference type="InterPro" id="IPR006976">
    <property type="entry name" value="VanZ-like"/>
</dbReference>
<gene>
    <name evidence="3" type="ORF">BN1050_01769</name>
</gene>
<dbReference type="PATRIC" id="fig|1461583.4.peg.1699"/>
<dbReference type="PANTHER" id="PTHR36834">
    <property type="entry name" value="MEMBRANE PROTEIN-RELATED"/>
    <property type="match status" value="1"/>
</dbReference>
<protein>
    <submittedName>
        <fullName evidence="3">VanZ like family protein</fullName>
    </submittedName>
</protein>
<dbReference type="PANTHER" id="PTHR36834:SF2">
    <property type="entry name" value="MEMBRANE PROTEIN"/>
    <property type="match status" value="1"/>
</dbReference>
<organism evidence="3">
    <name type="scientific">Metalysinibacillus saudimassiliensis</name>
    <dbReference type="NCBI Taxonomy" id="1461583"/>
    <lineage>
        <taxon>Bacteria</taxon>
        <taxon>Bacillati</taxon>
        <taxon>Bacillota</taxon>
        <taxon>Bacilli</taxon>
        <taxon>Bacillales</taxon>
        <taxon>Caryophanaceae</taxon>
        <taxon>Metalysinibacillus</taxon>
    </lineage>
</organism>
<keyword evidence="1" id="KW-0812">Transmembrane</keyword>
<proteinExistence type="predicted"/>
<sequence length="106" mass="11551">MVTNGKVNYSEMYLNALIFAPFGMYLAMLKPKWSILTQLALIALVSLSFEVLQYIFMIGSSDSTDLLMNTAGGLLGIIFYKVTVTLANTRAHSLLIGFALIGGSCF</sequence>
<keyword evidence="1" id="KW-1133">Transmembrane helix</keyword>
<reference evidence="3" key="1">
    <citation type="submission" date="2014-07" db="EMBL/GenBank/DDBJ databases">
        <authorList>
            <person name="Urmite Genomes Urmite Genomes"/>
        </authorList>
    </citation>
    <scope>NUCLEOTIDE SEQUENCE</scope>
    <source>
        <strain evidence="3">13S34_air</strain>
    </source>
</reference>
<evidence type="ECO:0000259" key="2">
    <source>
        <dbReference type="Pfam" id="PF04892"/>
    </source>
</evidence>
<dbReference type="Pfam" id="PF04892">
    <property type="entry name" value="VanZ"/>
    <property type="match status" value="1"/>
</dbReference>
<dbReference type="HOGENOM" id="CLU_2219916_0_0_9"/>
<keyword evidence="1" id="KW-0472">Membrane</keyword>
<feature type="domain" description="VanZ-like" evidence="2">
    <location>
        <begin position="12"/>
        <end position="82"/>
    </location>
</feature>
<feature type="transmembrane region" description="Helical" evidence="1">
    <location>
        <begin position="66"/>
        <end position="87"/>
    </location>
</feature>
<accession>A0A078MCS2</accession>
<dbReference type="EMBL" id="LN483075">
    <property type="protein sequence ID" value="CEA04009.1"/>
    <property type="molecule type" value="Genomic_DNA"/>
</dbReference>